<dbReference type="EMBL" id="JARBDR010000793">
    <property type="protein sequence ID" value="KAJ8306909.1"/>
    <property type="molecule type" value="Genomic_DNA"/>
</dbReference>
<dbReference type="PANTHER" id="PTHR46424">
    <property type="entry name" value="UBX DOMAIN-CONTAINING PROTEIN 4"/>
    <property type="match status" value="1"/>
</dbReference>
<comment type="caution">
    <text evidence="2">The sequence shown here is derived from an EMBL/GenBank/DDBJ whole genome shotgun (WGS) entry which is preliminary data.</text>
</comment>
<dbReference type="PANTHER" id="PTHR46424:SF1">
    <property type="entry name" value="UBX DOMAIN-CONTAINING PROTEIN 4"/>
    <property type="match status" value="1"/>
</dbReference>
<proteinExistence type="predicted"/>
<sequence length="266" mass="30302">MSVKNYKMKWFEGPIPEAIQLSKQRKVVFVVYVHGQDELSKKMNNVWDEESVSKICDKEGCVAIRIPANSDEYGVPLEVTAGFVESEAFTDKINSVVQLHKMKTGISSEQVSVMEKQNVSMVTETPQSDMDTGQKGDDSSSVMDVSASEAVASTSSFESVPKGDNSESSTDSTEVQEDQSNQDWLKERQDRVRQLMAEKRIEKQNKEAESDKQKEAERRQIGQGLQKLREFQKEREILETQKQLKKDKEEDKKAKARIREQIAKDR</sequence>
<feature type="compositionally biased region" description="Polar residues" evidence="1">
    <location>
        <begin position="118"/>
        <end position="131"/>
    </location>
</feature>
<name>A0ABQ9ENW4_TEGGR</name>
<reference evidence="2 3" key="1">
    <citation type="submission" date="2022-12" db="EMBL/GenBank/DDBJ databases">
        <title>Chromosome-level genome of Tegillarca granosa.</title>
        <authorList>
            <person name="Kim J."/>
        </authorList>
    </citation>
    <scope>NUCLEOTIDE SEQUENCE [LARGE SCALE GENOMIC DNA]</scope>
    <source>
        <strain evidence="2">Teg-2019</strain>
        <tissue evidence="2">Adductor muscle</tissue>
    </source>
</reference>
<feature type="compositionally biased region" description="Low complexity" evidence="1">
    <location>
        <begin position="139"/>
        <end position="160"/>
    </location>
</feature>
<evidence type="ECO:0000256" key="1">
    <source>
        <dbReference type="SAM" id="MobiDB-lite"/>
    </source>
</evidence>
<protein>
    <submittedName>
        <fullName evidence="2">Uncharacterized protein</fullName>
    </submittedName>
</protein>
<evidence type="ECO:0000313" key="2">
    <source>
        <dbReference type="EMBL" id="KAJ8306909.1"/>
    </source>
</evidence>
<evidence type="ECO:0000313" key="3">
    <source>
        <dbReference type="Proteomes" id="UP001217089"/>
    </source>
</evidence>
<organism evidence="2 3">
    <name type="scientific">Tegillarca granosa</name>
    <name type="common">Malaysian cockle</name>
    <name type="synonym">Anadara granosa</name>
    <dbReference type="NCBI Taxonomy" id="220873"/>
    <lineage>
        <taxon>Eukaryota</taxon>
        <taxon>Metazoa</taxon>
        <taxon>Spiralia</taxon>
        <taxon>Lophotrochozoa</taxon>
        <taxon>Mollusca</taxon>
        <taxon>Bivalvia</taxon>
        <taxon>Autobranchia</taxon>
        <taxon>Pteriomorphia</taxon>
        <taxon>Arcoida</taxon>
        <taxon>Arcoidea</taxon>
        <taxon>Arcidae</taxon>
        <taxon>Tegillarca</taxon>
    </lineage>
</organism>
<keyword evidence="3" id="KW-1185">Reference proteome</keyword>
<feature type="region of interest" description="Disordered" evidence="1">
    <location>
        <begin position="242"/>
        <end position="266"/>
    </location>
</feature>
<feature type="compositionally biased region" description="Polar residues" evidence="1">
    <location>
        <begin position="166"/>
        <end position="183"/>
    </location>
</feature>
<gene>
    <name evidence="2" type="ORF">KUTeg_014993</name>
</gene>
<feature type="compositionally biased region" description="Basic and acidic residues" evidence="1">
    <location>
        <begin position="184"/>
        <end position="220"/>
    </location>
</feature>
<accession>A0ABQ9ENW4</accession>
<feature type="region of interest" description="Disordered" evidence="1">
    <location>
        <begin position="118"/>
        <end position="230"/>
    </location>
</feature>
<dbReference type="Proteomes" id="UP001217089">
    <property type="component" value="Unassembled WGS sequence"/>
</dbReference>